<accession>A0A7S2RZ23</accession>
<organism evidence="1">
    <name type="scientific">Eucampia antarctica</name>
    <dbReference type="NCBI Taxonomy" id="49252"/>
    <lineage>
        <taxon>Eukaryota</taxon>
        <taxon>Sar</taxon>
        <taxon>Stramenopiles</taxon>
        <taxon>Ochrophyta</taxon>
        <taxon>Bacillariophyta</taxon>
        <taxon>Mediophyceae</taxon>
        <taxon>Biddulphiophycidae</taxon>
        <taxon>Hemiaulales</taxon>
        <taxon>Hemiaulaceae</taxon>
        <taxon>Eucampia</taxon>
    </lineage>
</organism>
<proteinExistence type="predicted"/>
<sequence length="100" mass="11441">MSATEEIEKRVEALELSKHFNVTKAAVQEVEMEMLLKLREIRQTMISTTSPSASNKELEALKMENNKLKLQNAKQAYRVGHLVRSVQELQSQLNKGQETQ</sequence>
<name>A0A7S2RZ23_9STRA</name>
<dbReference type="AlphaFoldDB" id="A0A7S2RZ23"/>
<protein>
    <submittedName>
        <fullName evidence="1">Uncharacterized protein</fullName>
    </submittedName>
</protein>
<evidence type="ECO:0000313" key="1">
    <source>
        <dbReference type="EMBL" id="CAD9684786.1"/>
    </source>
</evidence>
<dbReference type="EMBL" id="HBHI01020829">
    <property type="protein sequence ID" value="CAD9684786.1"/>
    <property type="molecule type" value="Transcribed_RNA"/>
</dbReference>
<gene>
    <name evidence="1" type="ORF">EANT1437_LOCUS10700</name>
</gene>
<reference evidence="1" key="1">
    <citation type="submission" date="2021-01" db="EMBL/GenBank/DDBJ databases">
        <authorList>
            <person name="Corre E."/>
            <person name="Pelletier E."/>
            <person name="Niang G."/>
            <person name="Scheremetjew M."/>
            <person name="Finn R."/>
            <person name="Kale V."/>
            <person name="Holt S."/>
            <person name="Cochrane G."/>
            <person name="Meng A."/>
            <person name="Brown T."/>
            <person name="Cohen L."/>
        </authorList>
    </citation>
    <scope>NUCLEOTIDE SEQUENCE</scope>
    <source>
        <strain evidence="1">CCMP1452</strain>
    </source>
</reference>